<proteinExistence type="predicted"/>
<keyword evidence="2" id="KW-0255">Endonuclease</keyword>
<evidence type="ECO:0000256" key="3">
    <source>
        <dbReference type="ARBA" id="ARBA00022801"/>
    </source>
</evidence>
<dbReference type="RefSeq" id="WP_193867462.1">
    <property type="nucleotide sequence ID" value="NZ_JADEWU010000001.1"/>
</dbReference>
<evidence type="ECO:0000256" key="1">
    <source>
        <dbReference type="ARBA" id="ARBA00022722"/>
    </source>
</evidence>
<keyword evidence="6" id="KW-1185">Reference proteome</keyword>
<dbReference type="PANTHER" id="PTHR12302:SF3">
    <property type="entry name" value="SERINE_THREONINE-PROTEIN KINASE 31"/>
    <property type="match status" value="1"/>
</dbReference>
<evidence type="ECO:0000256" key="2">
    <source>
        <dbReference type="ARBA" id="ARBA00022759"/>
    </source>
</evidence>
<dbReference type="PANTHER" id="PTHR12302">
    <property type="entry name" value="EBNA2 BINDING PROTEIN P100"/>
    <property type="match status" value="1"/>
</dbReference>
<comment type="caution">
    <text evidence="5">The sequence shown here is derived from an EMBL/GenBank/DDBJ whole genome shotgun (WGS) entry which is preliminary data.</text>
</comment>
<dbReference type="Gene3D" id="2.40.50.90">
    <property type="match status" value="1"/>
</dbReference>
<dbReference type="Proteomes" id="UP000640725">
    <property type="component" value="Unassembled WGS sequence"/>
</dbReference>
<name>A0ABR9U7A1_9CYAN</name>
<dbReference type="Pfam" id="PF00565">
    <property type="entry name" value="SNase"/>
    <property type="match status" value="1"/>
</dbReference>
<protein>
    <submittedName>
        <fullName evidence="5">Thermonuclease family protein</fullName>
    </submittedName>
</protein>
<keyword evidence="3" id="KW-0378">Hydrolase</keyword>
<dbReference type="InterPro" id="IPR016071">
    <property type="entry name" value="Staphylococal_nuclease_OB-fold"/>
</dbReference>
<sequence>MNFNSAATLVKAKLKPDYPWTKISLLKLRNSEYQFNFLSFFNWESQGRLIDFRFPVKGYGGIFLGILLFLTSCSQPDLPKGIFTKVERVISGQTLEILDKTGKIPVLQQVRLAGITAPDLKQDPWGINAKQYLKQLCEGKKILLEADLKNKDRYGRISGYIWLNQTLVNEELVKSGSVLAEISSVYRSVTSNFQTQYRQRLNYAQEYARLMGNGIWNPEKPMRLTPTEFRQQQPQSHSNSPF</sequence>
<keyword evidence="1" id="KW-0540">Nuclease</keyword>
<organism evidence="5 6">
    <name type="scientific">Planktothrix mougeotii LEGE 06226</name>
    <dbReference type="NCBI Taxonomy" id="1828728"/>
    <lineage>
        <taxon>Bacteria</taxon>
        <taxon>Bacillati</taxon>
        <taxon>Cyanobacteriota</taxon>
        <taxon>Cyanophyceae</taxon>
        <taxon>Oscillatoriophycideae</taxon>
        <taxon>Oscillatoriales</taxon>
        <taxon>Microcoleaceae</taxon>
        <taxon>Planktothrix</taxon>
    </lineage>
</organism>
<feature type="domain" description="TNase-like" evidence="4">
    <location>
        <begin position="80"/>
        <end position="218"/>
    </location>
</feature>
<evidence type="ECO:0000313" key="6">
    <source>
        <dbReference type="Proteomes" id="UP000640725"/>
    </source>
</evidence>
<gene>
    <name evidence="5" type="ORF">IQ236_00455</name>
</gene>
<dbReference type="PROSITE" id="PS50830">
    <property type="entry name" value="TNASE_3"/>
    <property type="match status" value="1"/>
</dbReference>
<dbReference type="EMBL" id="JADEWU010000001">
    <property type="protein sequence ID" value="MBE9141691.1"/>
    <property type="molecule type" value="Genomic_DNA"/>
</dbReference>
<evidence type="ECO:0000259" key="4">
    <source>
        <dbReference type="PROSITE" id="PS50830"/>
    </source>
</evidence>
<evidence type="ECO:0000313" key="5">
    <source>
        <dbReference type="EMBL" id="MBE9141691.1"/>
    </source>
</evidence>
<dbReference type="InterPro" id="IPR035437">
    <property type="entry name" value="SNase_OB-fold_sf"/>
</dbReference>
<reference evidence="5 6" key="1">
    <citation type="submission" date="2020-10" db="EMBL/GenBank/DDBJ databases">
        <authorList>
            <person name="Castelo-Branco R."/>
            <person name="Eusebio N."/>
            <person name="Adriana R."/>
            <person name="Vieira A."/>
            <person name="Brugerolle De Fraissinette N."/>
            <person name="Rezende De Castro R."/>
            <person name="Schneider M.P."/>
            <person name="Vasconcelos V."/>
            <person name="Leao P.N."/>
        </authorList>
    </citation>
    <scope>NUCLEOTIDE SEQUENCE [LARGE SCALE GENOMIC DNA]</scope>
    <source>
        <strain evidence="5 6">LEGE 06226</strain>
    </source>
</reference>
<accession>A0ABR9U7A1</accession>
<dbReference type="SMART" id="SM00318">
    <property type="entry name" value="SNc"/>
    <property type="match status" value="1"/>
</dbReference>
<dbReference type="SUPFAM" id="SSF50199">
    <property type="entry name" value="Staphylococcal nuclease"/>
    <property type="match status" value="1"/>
</dbReference>